<dbReference type="AlphaFoldDB" id="A0A8J7LLZ0"/>
<evidence type="ECO:0000313" key="3">
    <source>
        <dbReference type="Proteomes" id="UP000640583"/>
    </source>
</evidence>
<dbReference type="RefSeq" id="WP_228849929.1">
    <property type="nucleotide sequence ID" value="NZ_JADCKQ010000016.1"/>
</dbReference>
<sequence>MPYNPRKAAQTIAYFAMREGGSINVLKAVKLVYLADRESLKLRGHTIQDEPRFSLPHGPVNSTTLDYLNGAYREGREDWQAFLSDRANHGVALSNAGLDVTDLDELSHRDIEILTDLWARLGAMNHFDLVDWTHDPENVPEWQDPNGSHSRIPLGRMMEAVGLESASIRAREAASLNEAHSILASL</sequence>
<accession>A0A8J7LLZ0</accession>
<proteinExistence type="predicted"/>
<dbReference type="Proteomes" id="UP000640583">
    <property type="component" value="Unassembled WGS sequence"/>
</dbReference>
<evidence type="ECO:0000259" key="1">
    <source>
        <dbReference type="Pfam" id="PF13274"/>
    </source>
</evidence>
<name>A0A8J7LLZ0_9RHOB</name>
<protein>
    <submittedName>
        <fullName evidence="2">SocA family protein</fullName>
    </submittedName>
</protein>
<keyword evidence="3" id="KW-1185">Reference proteome</keyword>
<reference evidence="2" key="1">
    <citation type="submission" date="2020-10" db="EMBL/GenBank/DDBJ databases">
        <title>Paenihalocynthiibacter styelae gen. nov., sp. nov., isolated from stalked sea squirt Styela clava.</title>
        <authorList>
            <person name="Kim Y.-O."/>
            <person name="Yoon J.-H."/>
        </authorList>
    </citation>
    <scope>NUCLEOTIDE SEQUENCE</scope>
    <source>
        <strain evidence="2">MYP1-1</strain>
    </source>
</reference>
<gene>
    <name evidence="2" type="ORF">H1D41_16370</name>
</gene>
<dbReference type="EMBL" id="JADCKQ010000016">
    <property type="protein sequence ID" value="MBI1495219.1"/>
    <property type="molecule type" value="Genomic_DNA"/>
</dbReference>
<feature type="domain" description="Antitoxin SocA-like Panacea" evidence="1">
    <location>
        <begin position="30"/>
        <end position="137"/>
    </location>
</feature>
<evidence type="ECO:0000313" key="2">
    <source>
        <dbReference type="EMBL" id="MBI1495219.1"/>
    </source>
</evidence>
<organism evidence="2 3">
    <name type="scientific">Halocynthiibacter styelae</name>
    <dbReference type="NCBI Taxonomy" id="2761955"/>
    <lineage>
        <taxon>Bacteria</taxon>
        <taxon>Pseudomonadati</taxon>
        <taxon>Pseudomonadota</taxon>
        <taxon>Alphaproteobacteria</taxon>
        <taxon>Rhodobacterales</taxon>
        <taxon>Paracoccaceae</taxon>
        <taxon>Halocynthiibacter</taxon>
    </lineage>
</organism>
<dbReference type="Pfam" id="PF13274">
    <property type="entry name" value="SocA_Panacea"/>
    <property type="match status" value="1"/>
</dbReference>
<comment type="caution">
    <text evidence="2">The sequence shown here is derived from an EMBL/GenBank/DDBJ whole genome shotgun (WGS) entry which is preliminary data.</text>
</comment>
<dbReference type="InterPro" id="IPR025272">
    <property type="entry name" value="SocA_Panacea"/>
</dbReference>